<dbReference type="EMBL" id="MG011690">
    <property type="protein sequence ID" value="AVK76287.1"/>
    <property type="molecule type" value="Genomic_DNA"/>
</dbReference>
<name>A0A2U7UCY8_9VIRU</name>
<accession>A0A2U7UCY8</accession>
<dbReference type="KEGG" id="vg:36843000"/>
<dbReference type="RefSeq" id="YP_009482290.1">
    <property type="nucleotide sequence ID" value="NC_037666.1"/>
</dbReference>
<gene>
    <name evidence="1" type="ORF">pneo_cds_680</name>
</gene>
<dbReference type="GeneID" id="36843000"/>
<dbReference type="Proteomes" id="UP000249287">
    <property type="component" value="Segment"/>
</dbReference>
<reference evidence="1" key="1">
    <citation type="journal article" date="2018" name="Nat. Commun.">
        <title>Diversity and evolution of the emerging Pandoraviridae family.</title>
        <authorList>
            <person name="Legendre M."/>
            <person name="Fabre E."/>
            <person name="Poirot O."/>
            <person name="Jeudy S."/>
            <person name="Lartigue A."/>
            <person name="Alempic J.M."/>
            <person name="Beucher L."/>
            <person name="Philippe N."/>
            <person name="Bertaux L."/>
            <person name="Christo-Foroux E."/>
            <person name="Labadie K."/>
            <person name="Coute Y."/>
            <person name="Abergel C."/>
            <person name="Claverie J.M."/>
        </authorList>
    </citation>
    <scope>NUCLEOTIDE SEQUENCE [LARGE SCALE GENOMIC DNA]</scope>
    <source>
        <strain evidence="1">Neocaledonia</strain>
    </source>
</reference>
<proteinExistence type="predicted"/>
<evidence type="ECO:0000313" key="1">
    <source>
        <dbReference type="EMBL" id="AVK76287.1"/>
    </source>
</evidence>
<protein>
    <submittedName>
        <fullName evidence="1">Uncharacterized protein</fullName>
    </submittedName>
</protein>
<sequence>MSREGHNQEARAARRGMVFRWWQGCRRRLERRPHLLQTAPDDASKHVTRNTLPCRRAIRDATSSGATLTAALAALGCAKVLLVEPGDTDALYPWHFYVNRRRPALLHLASGIHSTKATLDEDAPTHLVVSGVTNEFQRFRVILNVGRTLVTAKLYRAPRGRPYAHPITCSVHMEPMSH</sequence>
<organism evidence="1">
    <name type="scientific">Pandoravirus neocaledonia</name>
    <dbReference type="NCBI Taxonomy" id="2107708"/>
    <lineage>
        <taxon>Viruses</taxon>
        <taxon>Pandoravirus</taxon>
    </lineage>
</organism>